<evidence type="ECO:0000313" key="3">
    <source>
        <dbReference type="Proteomes" id="UP000462760"/>
    </source>
</evidence>
<comment type="caution">
    <text evidence="2">The sequence shown here is derived from an EMBL/GenBank/DDBJ whole genome shotgun (WGS) entry which is preliminary data.</text>
</comment>
<dbReference type="GO" id="GO:0016787">
    <property type="term" value="F:hydrolase activity"/>
    <property type="evidence" value="ECO:0007669"/>
    <property type="project" value="UniProtKB-KW"/>
</dbReference>
<evidence type="ECO:0000256" key="1">
    <source>
        <dbReference type="SAM" id="Phobius"/>
    </source>
</evidence>
<keyword evidence="1" id="KW-0812">Transmembrane</keyword>
<accession>A0A844FGJ5</accession>
<dbReference type="Proteomes" id="UP000462760">
    <property type="component" value="Unassembled WGS sequence"/>
</dbReference>
<feature type="transmembrane region" description="Helical" evidence="1">
    <location>
        <begin position="74"/>
        <end position="94"/>
    </location>
</feature>
<dbReference type="AlphaFoldDB" id="A0A844FGJ5"/>
<evidence type="ECO:0000313" key="2">
    <source>
        <dbReference type="EMBL" id="MSS43065.1"/>
    </source>
</evidence>
<dbReference type="InterPro" id="IPR029058">
    <property type="entry name" value="AB_hydrolase_fold"/>
</dbReference>
<organism evidence="2 3">
    <name type="scientific">Anaerosalibacter bizertensis</name>
    <dbReference type="NCBI Taxonomy" id="932217"/>
    <lineage>
        <taxon>Bacteria</taxon>
        <taxon>Bacillati</taxon>
        <taxon>Bacillota</taxon>
        <taxon>Tissierellia</taxon>
        <taxon>Tissierellales</taxon>
        <taxon>Sporanaerobacteraceae</taxon>
        <taxon>Anaerosalibacter</taxon>
    </lineage>
</organism>
<sequence length="341" mass="39628">MNIDFKYKKKEIDYVSGYIFKGRNYRCSYVRYNTLYRNPSLGTEKVEFYNFNPRGKTKASTLILHGLGSRNIKFLLWIGPHLASAGVNTTILILPGNYTRVDNNSASGKNFLYPDINTMYQFWEHGVIDTLTTIDLLEQKKLWQNNNIIMGYCLGGMITTIVGSIDKRINHKLFMTTGGHLPKILHESPTANFVRKMFDSGHEPSFYLNNKQYLYDIYKEQFPEVRKMSFSEIINNNDIHPLFKIDPIAYAHLLNMSEVTFIDAIFDTTLPFDSRKILYREMEGAKRRVLPISHVNWLPFEYILAKYILHKLNINDRKARKALLQGETLESPLEKDTIIGK</sequence>
<gene>
    <name evidence="2" type="ORF">FYJ27_04870</name>
</gene>
<protein>
    <submittedName>
        <fullName evidence="2">Alpha/beta hydrolase</fullName>
    </submittedName>
</protein>
<dbReference type="EMBL" id="VULR01000005">
    <property type="protein sequence ID" value="MSS43065.1"/>
    <property type="molecule type" value="Genomic_DNA"/>
</dbReference>
<dbReference type="Gene3D" id="3.40.50.1820">
    <property type="entry name" value="alpha/beta hydrolase"/>
    <property type="match status" value="1"/>
</dbReference>
<keyword evidence="1" id="KW-0472">Membrane</keyword>
<feature type="transmembrane region" description="Helical" evidence="1">
    <location>
        <begin position="148"/>
        <end position="165"/>
    </location>
</feature>
<keyword evidence="2" id="KW-0378">Hydrolase</keyword>
<dbReference type="OrthoDB" id="1704934at2"/>
<name>A0A844FGJ5_9FIRM</name>
<reference evidence="2 3" key="1">
    <citation type="submission" date="2019-08" db="EMBL/GenBank/DDBJ databases">
        <title>In-depth cultivation of the pig gut microbiome towards novel bacterial diversity and tailored functional studies.</title>
        <authorList>
            <person name="Wylensek D."/>
            <person name="Hitch T.C.A."/>
            <person name="Clavel T."/>
        </authorList>
    </citation>
    <scope>NUCLEOTIDE SEQUENCE [LARGE SCALE GENOMIC DNA]</scope>
    <source>
        <strain evidence="2 3">Med78-601-WT-4W-RMD-3</strain>
    </source>
</reference>
<proteinExistence type="predicted"/>
<dbReference type="RefSeq" id="WP_154483742.1">
    <property type="nucleotide sequence ID" value="NZ_VULR01000005.1"/>
</dbReference>
<keyword evidence="1" id="KW-1133">Transmembrane helix</keyword>
<dbReference type="SUPFAM" id="SSF53474">
    <property type="entry name" value="alpha/beta-Hydrolases"/>
    <property type="match status" value="1"/>
</dbReference>